<dbReference type="AlphaFoldDB" id="A0A166AM80"/>
<accession>A0A166AM80</accession>
<feature type="region of interest" description="Disordered" evidence="1">
    <location>
        <begin position="252"/>
        <end position="285"/>
    </location>
</feature>
<dbReference type="OrthoDB" id="2187at2759"/>
<proteinExistence type="predicted"/>
<gene>
    <name evidence="2" type="ORF">FIBSPDRAFT_937352</name>
</gene>
<dbReference type="EMBL" id="KV417658">
    <property type="protein sequence ID" value="KZP11756.1"/>
    <property type="molecule type" value="Genomic_DNA"/>
</dbReference>
<organism evidence="2 3">
    <name type="scientific">Athelia psychrophila</name>
    <dbReference type="NCBI Taxonomy" id="1759441"/>
    <lineage>
        <taxon>Eukaryota</taxon>
        <taxon>Fungi</taxon>
        <taxon>Dikarya</taxon>
        <taxon>Basidiomycota</taxon>
        <taxon>Agaricomycotina</taxon>
        <taxon>Agaricomycetes</taxon>
        <taxon>Agaricomycetidae</taxon>
        <taxon>Atheliales</taxon>
        <taxon>Atheliaceae</taxon>
        <taxon>Athelia</taxon>
    </lineage>
</organism>
<evidence type="ECO:0000313" key="3">
    <source>
        <dbReference type="Proteomes" id="UP000076532"/>
    </source>
</evidence>
<evidence type="ECO:0000256" key="1">
    <source>
        <dbReference type="SAM" id="MobiDB-lite"/>
    </source>
</evidence>
<protein>
    <submittedName>
        <fullName evidence="2">Uncharacterized protein</fullName>
    </submittedName>
</protein>
<name>A0A166AM80_9AGAM</name>
<evidence type="ECO:0000313" key="2">
    <source>
        <dbReference type="EMBL" id="KZP11756.1"/>
    </source>
</evidence>
<keyword evidence="3" id="KW-1185">Reference proteome</keyword>
<sequence length="285" mass="31034">MTRLRRLDRQMAWKIAEHVSTVYSTCDATTPVYLLFVRKQKKVYGALLERSICPQNLVVHLTLCATNGALKPEAHGMTASPSLAHFDFANKEKDRCPRTAGSSSVGANGGFHMGLQNIRPGYIGILLGQMRAAKMGQEIDVWSCQDRGAHRANTAHPQHLQEAHPCTCKCRMRARPLVHCARLLTRLQSTSKILRVLPASIHNRGISVANSAYISPCPKLPAFTSSDAPAFTGRAIGVGTYLYRATLHPLGDPLDPSRNASGKDSAPAAPEAKVLTTKNPLLPLR</sequence>
<dbReference type="Proteomes" id="UP000076532">
    <property type="component" value="Unassembled WGS sequence"/>
</dbReference>
<reference evidence="2 3" key="1">
    <citation type="journal article" date="2016" name="Mol. Biol. Evol.">
        <title>Comparative Genomics of Early-Diverging Mushroom-Forming Fungi Provides Insights into the Origins of Lignocellulose Decay Capabilities.</title>
        <authorList>
            <person name="Nagy L.G."/>
            <person name="Riley R."/>
            <person name="Tritt A."/>
            <person name="Adam C."/>
            <person name="Daum C."/>
            <person name="Floudas D."/>
            <person name="Sun H."/>
            <person name="Yadav J.S."/>
            <person name="Pangilinan J."/>
            <person name="Larsson K.H."/>
            <person name="Matsuura K."/>
            <person name="Barry K."/>
            <person name="Labutti K."/>
            <person name="Kuo R."/>
            <person name="Ohm R.A."/>
            <person name="Bhattacharya S.S."/>
            <person name="Shirouzu T."/>
            <person name="Yoshinaga Y."/>
            <person name="Martin F.M."/>
            <person name="Grigoriev I.V."/>
            <person name="Hibbett D.S."/>
        </authorList>
    </citation>
    <scope>NUCLEOTIDE SEQUENCE [LARGE SCALE GENOMIC DNA]</scope>
    <source>
        <strain evidence="2 3">CBS 109695</strain>
    </source>
</reference>